<evidence type="ECO:0000313" key="2">
    <source>
        <dbReference type="Proteomes" id="UP001607302"/>
    </source>
</evidence>
<keyword evidence="2" id="KW-1185">Reference proteome</keyword>
<comment type="caution">
    <text evidence="1">The sequence shown here is derived from an EMBL/GenBank/DDBJ whole genome shotgun (WGS) entry which is preliminary data.</text>
</comment>
<organism evidence="1 2">
    <name type="scientific">Vespula squamosa</name>
    <name type="common">Southern yellow jacket</name>
    <name type="synonym">Wasp</name>
    <dbReference type="NCBI Taxonomy" id="30214"/>
    <lineage>
        <taxon>Eukaryota</taxon>
        <taxon>Metazoa</taxon>
        <taxon>Ecdysozoa</taxon>
        <taxon>Arthropoda</taxon>
        <taxon>Hexapoda</taxon>
        <taxon>Insecta</taxon>
        <taxon>Pterygota</taxon>
        <taxon>Neoptera</taxon>
        <taxon>Endopterygota</taxon>
        <taxon>Hymenoptera</taxon>
        <taxon>Apocrita</taxon>
        <taxon>Aculeata</taxon>
        <taxon>Vespoidea</taxon>
        <taxon>Vespidae</taxon>
        <taxon>Vespinae</taxon>
        <taxon>Vespula</taxon>
    </lineage>
</organism>
<accession>A0ABD2ADB0</accession>
<gene>
    <name evidence="1" type="ORF">V1478_012495</name>
</gene>
<reference evidence="1 2" key="1">
    <citation type="journal article" date="2024" name="Ann. Entomol. Soc. Am.">
        <title>Genomic analyses of the southern and eastern yellowjacket wasps (Hymenoptera: Vespidae) reveal evolutionary signatures of social life.</title>
        <authorList>
            <person name="Catto M.A."/>
            <person name="Caine P.B."/>
            <person name="Orr S.E."/>
            <person name="Hunt B.G."/>
            <person name="Goodisman M.A.D."/>
        </authorList>
    </citation>
    <scope>NUCLEOTIDE SEQUENCE [LARGE SCALE GENOMIC DNA]</scope>
    <source>
        <strain evidence="1">233</strain>
        <tissue evidence="1">Head and thorax</tissue>
    </source>
</reference>
<evidence type="ECO:0000313" key="1">
    <source>
        <dbReference type="EMBL" id="KAL2718619.1"/>
    </source>
</evidence>
<proteinExistence type="predicted"/>
<name>A0ABD2ADB0_VESSQ</name>
<dbReference type="AlphaFoldDB" id="A0ABD2ADB0"/>
<sequence length="73" mass="8565">METKVYAIFDRFYRPNVIINTVLTFQRSCNVCGLTERSHNVASFQRNVDYELESNGSKIYISEFLRIGSMYLD</sequence>
<protein>
    <submittedName>
        <fullName evidence="1">Uncharacterized protein</fullName>
    </submittedName>
</protein>
<dbReference type="EMBL" id="JAUDFV010000152">
    <property type="protein sequence ID" value="KAL2718619.1"/>
    <property type="molecule type" value="Genomic_DNA"/>
</dbReference>
<dbReference type="Proteomes" id="UP001607302">
    <property type="component" value="Unassembled WGS sequence"/>
</dbReference>